<keyword evidence="1" id="KW-1133">Transmembrane helix</keyword>
<dbReference type="InterPro" id="IPR011330">
    <property type="entry name" value="Glyco_hydro/deAcase_b/a-brl"/>
</dbReference>
<dbReference type="SUPFAM" id="SSF51445">
    <property type="entry name" value="(Trans)glycosidases"/>
    <property type="match status" value="1"/>
</dbReference>
<gene>
    <name evidence="2" type="ORF">SAMN05444165_3676</name>
</gene>
<keyword evidence="3" id="KW-1185">Reference proteome</keyword>
<protein>
    <recommendedName>
        <fullName evidence="4">Sugar ABC transporter</fullName>
    </recommendedName>
</protein>
<dbReference type="PANTHER" id="PTHR35882">
    <property type="entry name" value="PELA"/>
    <property type="match status" value="1"/>
</dbReference>
<dbReference type="InterPro" id="IPR016925">
    <property type="entry name" value="UCP029570"/>
</dbReference>
<dbReference type="Gene3D" id="3.20.20.70">
    <property type="entry name" value="Aldolase class I"/>
    <property type="match status" value="1"/>
</dbReference>
<sequence>MLTRIAPVFGVRVEAPGVAPLIKQINGRAIIECLAWGITRILGPAKTPRDSITPLAIRTRASRAVRGRAAVPVVLTALMALLVLAASLAPWQAAHAGDAPTGAAGRPAQPNLAFFYGANPPVELLQAFDAVVVDPARGFDPAAHPLPHTVWLARTHPADSGATPEAVAQSFGPLWQHGYRGFLLDTPAAIAAAEAIRAAHPDARLVVAGADALQAALPHAKALYAVVSDSLVRGLNDTATLPADVPDALRASRLAAARSFMQQTGVPVVSLEYCPRTDRECARTTAAQVMANGVVPYVTSVARDIVGVGAIEVLPRKILVVQDRDIKEPLDLSVGVRDLATPLNYLGYDVEYVDFSKPLPTGITPDRYAGVVAWLQGNALPDPQAWQRWVAARIVDHVPVVFLGQFGFDATGAIGDALDLQAVPGTMAAPVNVIARDPMVGFEIDPRPDPRDLLGVRVGVKSHSLLRLSANGALIDPVALTPWGGYALNPYTSVSLDSIGQERWAIEPLKFLTAALRLQAMPSPSVTTENGRRLLMTHVDGDGFASRAEFPGPDYSGEALYEQIFTRYKIPMTLSVIEGEVGPAGLYPKISPRLEEIARKMFALPYVEIGTHTYSHPFQWEDVDSSTGAKVDRGGGDAAFSLNIPGYKFNIDREVSGSIDYINSRLAPAGKRTVVLQWSGDCQPPGIVVRKVYEAGVYNFNGGDTVITKSAPSWTNIAPIGVDKGPGAYQVYAPNQDENVYTNDWQGPFYGFTRVLETFDMTDRPRRFKPIDIYYHMYSGTKVASLRALDQIFSTVLAQPVLPVHVTDYIRKVLDWRSFAVARQVGSRDGWLVRGNGEVRELHWPNTTTPTLEGASGVTGFSAGPDGTYIHIDGGAARFAFGANGGNATNAAARNVPYIAEANGFVRNFHPTAGGLSFEFGGYYQPFVSLANAQSCSVSVDGKPVPTRRDGALLRFDTAGVAATQVAYQRVEVACAR</sequence>
<name>A0A1N6KIW8_9BURK</name>
<dbReference type="CDD" id="cd10922">
    <property type="entry name" value="CE4_PelA_like_C"/>
    <property type="match status" value="1"/>
</dbReference>
<evidence type="ECO:0000313" key="3">
    <source>
        <dbReference type="Proteomes" id="UP000185151"/>
    </source>
</evidence>
<dbReference type="InterPro" id="IPR017853">
    <property type="entry name" value="GH"/>
</dbReference>
<dbReference type="AlphaFoldDB" id="A0A1N6KIW8"/>
<dbReference type="EMBL" id="FSRU01000002">
    <property type="protein sequence ID" value="SIO56277.1"/>
    <property type="molecule type" value="Genomic_DNA"/>
</dbReference>
<keyword evidence="1" id="KW-0812">Transmembrane</keyword>
<dbReference type="PANTHER" id="PTHR35882:SF2">
    <property type="entry name" value="PELA"/>
    <property type="match status" value="1"/>
</dbReference>
<evidence type="ECO:0000313" key="2">
    <source>
        <dbReference type="EMBL" id="SIO56277.1"/>
    </source>
</evidence>
<evidence type="ECO:0008006" key="4">
    <source>
        <dbReference type="Google" id="ProtNLM"/>
    </source>
</evidence>
<feature type="transmembrane region" description="Helical" evidence="1">
    <location>
        <begin position="69"/>
        <end position="91"/>
    </location>
</feature>
<proteinExistence type="predicted"/>
<keyword evidence="1" id="KW-0472">Membrane</keyword>
<dbReference type="PIRSF" id="PIRSF029570">
    <property type="entry name" value="UCP029570"/>
    <property type="match status" value="1"/>
</dbReference>
<dbReference type="Proteomes" id="UP000185151">
    <property type="component" value="Unassembled WGS sequence"/>
</dbReference>
<evidence type="ECO:0000256" key="1">
    <source>
        <dbReference type="SAM" id="Phobius"/>
    </source>
</evidence>
<organism evidence="2 3">
    <name type="scientific">Paraburkholderia phenazinium</name>
    <dbReference type="NCBI Taxonomy" id="60549"/>
    <lineage>
        <taxon>Bacteria</taxon>
        <taxon>Pseudomonadati</taxon>
        <taxon>Pseudomonadota</taxon>
        <taxon>Betaproteobacteria</taxon>
        <taxon>Burkholderiales</taxon>
        <taxon>Burkholderiaceae</taxon>
        <taxon>Paraburkholderia</taxon>
    </lineage>
</organism>
<dbReference type="SUPFAM" id="SSF88713">
    <property type="entry name" value="Glycoside hydrolase/deacetylase"/>
    <property type="match status" value="1"/>
</dbReference>
<dbReference type="InterPro" id="IPR013785">
    <property type="entry name" value="Aldolase_TIM"/>
</dbReference>
<dbReference type="GO" id="GO:0005975">
    <property type="term" value="P:carbohydrate metabolic process"/>
    <property type="evidence" value="ECO:0007669"/>
    <property type="project" value="InterPro"/>
</dbReference>
<accession>A0A1N6KIW8</accession>
<reference evidence="2 3" key="1">
    <citation type="submission" date="2016-11" db="EMBL/GenBank/DDBJ databases">
        <authorList>
            <person name="Jaros S."/>
            <person name="Januszkiewicz K."/>
            <person name="Wedrychowicz H."/>
        </authorList>
    </citation>
    <scope>NUCLEOTIDE SEQUENCE [LARGE SCALE GENOMIC DNA]</scope>
    <source>
        <strain evidence="2 3">GAS95</strain>
    </source>
</reference>